<dbReference type="KEGG" id="mlil:QLS71_010200"/>
<accession>A0AAU7ECU6</accession>
<dbReference type="RefSeq" id="WP_308993827.1">
    <property type="nucleotide sequence ID" value="NZ_CP155618.1"/>
</dbReference>
<dbReference type="PANTHER" id="PTHR30373">
    <property type="entry name" value="UPF0603 PROTEIN YGCG"/>
    <property type="match status" value="1"/>
</dbReference>
<evidence type="ECO:0000313" key="2">
    <source>
        <dbReference type="EMBL" id="XBL12711.1"/>
    </source>
</evidence>
<dbReference type="Pfam" id="PF04536">
    <property type="entry name" value="TPM_phosphatase"/>
    <property type="match status" value="1"/>
</dbReference>
<gene>
    <name evidence="2" type="ORF">QLS71_010200</name>
</gene>
<dbReference type="InterPro" id="IPR007621">
    <property type="entry name" value="TPM_dom"/>
</dbReference>
<proteinExistence type="predicted"/>
<dbReference type="EMBL" id="CP155618">
    <property type="protein sequence ID" value="XBL12711.1"/>
    <property type="molecule type" value="Genomic_DNA"/>
</dbReference>
<evidence type="ECO:0000259" key="1">
    <source>
        <dbReference type="Pfam" id="PF04536"/>
    </source>
</evidence>
<protein>
    <submittedName>
        <fullName evidence="2">TPM domain-containing protein</fullName>
    </submittedName>
</protein>
<dbReference type="Proteomes" id="UP001224325">
    <property type="component" value="Chromosome"/>
</dbReference>
<feature type="domain" description="TPM" evidence="1">
    <location>
        <begin position="6"/>
        <end position="120"/>
    </location>
</feature>
<sequence>MSDQVEDFLTPIEEKEIIEAIRIAELNTSGEIRVHIEKTSKDDATNRALEVFYMLKMDNTKLQNGVLIYVAVNDKTFVIYGDKGINDVVSKNFWDSTKDIMQSHFKIGQFKQGLVEGILKSGEQLKKYFPYTNLDTNELSNEISKG</sequence>
<dbReference type="Gene3D" id="3.10.310.50">
    <property type="match status" value="1"/>
</dbReference>
<organism evidence="2 3">
    <name type="scientific">Mariniflexile litorale</name>
    <dbReference type="NCBI Taxonomy" id="3045158"/>
    <lineage>
        <taxon>Bacteria</taxon>
        <taxon>Pseudomonadati</taxon>
        <taxon>Bacteroidota</taxon>
        <taxon>Flavobacteriia</taxon>
        <taxon>Flavobacteriales</taxon>
        <taxon>Flavobacteriaceae</taxon>
        <taxon>Mariniflexile</taxon>
    </lineage>
</organism>
<keyword evidence="3" id="KW-1185">Reference proteome</keyword>
<evidence type="ECO:0000313" key="3">
    <source>
        <dbReference type="Proteomes" id="UP001224325"/>
    </source>
</evidence>
<dbReference type="AlphaFoldDB" id="A0AAU7ECU6"/>
<name>A0AAU7ECU6_9FLAO</name>
<reference evidence="2" key="1">
    <citation type="submission" date="2024-04" db="EMBL/GenBank/DDBJ databases">
        <title>Mariniflexile litorale, isolated from the shallow sediments of the Sea of Japan.</title>
        <authorList>
            <person name="Romanenko L."/>
            <person name="Isaeva M."/>
        </authorList>
    </citation>
    <scope>NUCLEOTIDE SEQUENCE [LARGE SCALE GENOMIC DNA]</scope>
    <source>
        <strain evidence="2">KMM 9835</strain>
    </source>
</reference>
<dbReference type="PANTHER" id="PTHR30373:SF8">
    <property type="entry name" value="BLL7265 PROTEIN"/>
    <property type="match status" value="1"/>
</dbReference>